<dbReference type="Pfam" id="PF00753">
    <property type="entry name" value="Lactamase_B"/>
    <property type="match status" value="1"/>
</dbReference>
<comment type="caution">
    <text evidence="4">The sequence shown here is derived from an EMBL/GenBank/DDBJ whole genome shotgun (WGS) entry which is preliminary data.</text>
</comment>
<feature type="domain" description="Metallo-beta-lactamase" evidence="3">
    <location>
        <begin position="167"/>
        <end position="363"/>
    </location>
</feature>
<dbReference type="EMBL" id="DVLW01000261">
    <property type="protein sequence ID" value="HIT95412.1"/>
    <property type="molecule type" value="Genomic_DNA"/>
</dbReference>
<protein>
    <submittedName>
        <fullName evidence="4">MBL fold metallo-hydrolase</fullName>
    </submittedName>
</protein>
<keyword evidence="2" id="KW-0472">Membrane</keyword>
<dbReference type="AlphaFoldDB" id="A0A9D1KTN7"/>
<evidence type="ECO:0000256" key="2">
    <source>
        <dbReference type="SAM" id="Phobius"/>
    </source>
</evidence>
<feature type="region of interest" description="Disordered" evidence="1">
    <location>
        <begin position="1"/>
        <end position="77"/>
    </location>
</feature>
<dbReference type="SUPFAM" id="SSF56281">
    <property type="entry name" value="Metallo-hydrolase/oxidoreductase"/>
    <property type="match status" value="1"/>
</dbReference>
<feature type="compositionally biased region" description="Low complexity" evidence="1">
    <location>
        <begin position="40"/>
        <end position="71"/>
    </location>
</feature>
<accession>A0A9D1KTN7</accession>
<dbReference type="InterPro" id="IPR001279">
    <property type="entry name" value="Metallo-B-lactamas"/>
</dbReference>
<evidence type="ECO:0000313" key="4">
    <source>
        <dbReference type="EMBL" id="HIT95412.1"/>
    </source>
</evidence>
<proteinExistence type="predicted"/>
<evidence type="ECO:0000259" key="3">
    <source>
        <dbReference type="SMART" id="SM00849"/>
    </source>
</evidence>
<dbReference type="PANTHER" id="PTHR30619:SF7">
    <property type="entry name" value="BETA-LACTAMASE DOMAIN PROTEIN"/>
    <property type="match status" value="1"/>
</dbReference>
<evidence type="ECO:0000256" key="1">
    <source>
        <dbReference type="SAM" id="MobiDB-lite"/>
    </source>
</evidence>
<evidence type="ECO:0000313" key="5">
    <source>
        <dbReference type="Proteomes" id="UP000824160"/>
    </source>
</evidence>
<reference evidence="4" key="1">
    <citation type="submission" date="2020-10" db="EMBL/GenBank/DDBJ databases">
        <authorList>
            <person name="Gilroy R."/>
        </authorList>
    </citation>
    <scope>NUCLEOTIDE SEQUENCE</scope>
    <source>
        <strain evidence="4">ChiBcec7-5410</strain>
    </source>
</reference>
<feature type="transmembrane region" description="Helical" evidence="2">
    <location>
        <begin position="80"/>
        <end position="105"/>
    </location>
</feature>
<organism evidence="4 5">
    <name type="scientific">Candidatus Faecivivens stercoripullorum</name>
    <dbReference type="NCBI Taxonomy" id="2840805"/>
    <lineage>
        <taxon>Bacteria</taxon>
        <taxon>Bacillati</taxon>
        <taxon>Bacillota</taxon>
        <taxon>Clostridia</taxon>
        <taxon>Eubacteriales</taxon>
        <taxon>Oscillospiraceae</taxon>
        <taxon>Oscillospiraceae incertae sedis</taxon>
        <taxon>Candidatus Faecivivens</taxon>
    </lineage>
</organism>
<gene>
    <name evidence="4" type="ORF">IAC43_09515</name>
</gene>
<dbReference type="PANTHER" id="PTHR30619">
    <property type="entry name" value="DNA INTERNALIZATION/COMPETENCE PROTEIN COMEC/REC2"/>
    <property type="match status" value="1"/>
</dbReference>
<dbReference type="InterPro" id="IPR035681">
    <property type="entry name" value="ComA-like_MBL"/>
</dbReference>
<name>A0A9D1KTN7_9FIRM</name>
<keyword evidence="2" id="KW-0812">Transmembrane</keyword>
<dbReference type="CDD" id="cd07731">
    <property type="entry name" value="ComA-like_MBL-fold"/>
    <property type="match status" value="1"/>
</dbReference>
<reference evidence="4" key="2">
    <citation type="journal article" date="2021" name="PeerJ">
        <title>Extensive microbial diversity within the chicken gut microbiome revealed by metagenomics and culture.</title>
        <authorList>
            <person name="Gilroy R."/>
            <person name="Ravi A."/>
            <person name="Getino M."/>
            <person name="Pursley I."/>
            <person name="Horton D.L."/>
            <person name="Alikhan N.F."/>
            <person name="Baker D."/>
            <person name="Gharbi K."/>
            <person name="Hall N."/>
            <person name="Watson M."/>
            <person name="Adriaenssens E.M."/>
            <person name="Foster-Nyarko E."/>
            <person name="Jarju S."/>
            <person name="Secka A."/>
            <person name="Antonio M."/>
            <person name="Oren A."/>
            <person name="Chaudhuri R.R."/>
            <person name="La Ragione R."/>
            <person name="Hildebrand F."/>
            <person name="Pallen M.J."/>
        </authorList>
    </citation>
    <scope>NUCLEOTIDE SEQUENCE</scope>
    <source>
        <strain evidence="4">ChiBcec7-5410</strain>
    </source>
</reference>
<dbReference type="InterPro" id="IPR052159">
    <property type="entry name" value="Competence_DNA_uptake"/>
</dbReference>
<feature type="compositionally biased region" description="Low complexity" evidence="1">
    <location>
        <begin position="8"/>
        <end position="25"/>
    </location>
</feature>
<dbReference type="Gene3D" id="3.60.15.10">
    <property type="entry name" value="Ribonuclease Z/Hydroxyacylglutathione hydrolase-like"/>
    <property type="match status" value="1"/>
</dbReference>
<dbReference type="InterPro" id="IPR036866">
    <property type="entry name" value="RibonucZ/Hydroxyglut_hydro"/>
</dbReference>
<dbReference type="Proteomes" id="UP000824160">
    <property type="component" value="Unassembled WGS sequence"/>
</dbReference>
<sequence length="411" mass="43380">MAEKKKSSSSASKSSKTGKSTRSKTVQYAERINGQTKAIGSSSSRKAAGSASSASKKGGGSVSRKSSASKGRSSRSRKKGYNWGFIIAGAILVSSYMIIVLFNGFGQMHWEESLNELKSSFMGAFQSAGDLFNQVGKQLGSGSTSEDLILDPPVGQQVRVHFIDVGQGESVLIEGGGESVLIDAGENNQGETVLSYLEKAGIDQLTMAVGTHPHSDHIGGMDTVMQGITVGKLLMPDLPDDLIPTTKTYLSVLDAAEQTQTEMVYAYPGDSWQICGGKLTVLGPVKDYDDLNDESLVMRFDYGETSFLLTGDQEADAEEDLLASGADVDADLLGVGHHGSSTSTSQSFLDAVSPSVAVISCGEGNDYGHPHMETTQRLEEAGVEIYRTDLQGSIVATSDGQKLTVSTEKAG</sequence>
<keyword evidence="2" id="KW-1133">Transmembrane helix</keyword>
<dbReference type="SMART" id="SM00849">
    <property type="entry name" value="Lactamase_B"/>
    <property type="match status" value="1"/>
</dbReference>